<gene>
    <name evidence="2" type="ORF">PBI_VOHMINGHAZI_37</name>
</gene>
<name>A0A097BXE3_9CAUD</name>
<dbReference type="RefSeq" id="YP_009224159.1">
    <property type="nucleotide sequence ID" value="NC_029077.1"/>
</dbReference>
<evidence type="ECO:0000259" key="1">
    <source>
        <dbReference type="Pfam" id="PF01656"/>
    </source>
</evidence>
<dbReference type="GeneID" id="26795305"/>
<dbReference type="InterPro" id="IPR002586">
    <property type="entry name" value="CobQ/CobB/MinD/ParA_Nub-bd_dom"/>
</dbReference>
<evidence type="ECO:0000313" key="2">
    <source>
        <dbReference type="EMBL" id="AIS73610.1"/>
    </source>
</evidence>
<protein>
    <submittedName>
        <fullName evidence="2">ParA-like dsDNA partitioning protein</fullName>
    </submittedName>
</protein>
<dbReference type="PANTHER" id="PTHR13696:SF96">
    <property type="entry name" value="COBQ_COBB_MIND_PARA NUCLEOTIDE BINDING DOMAIN-CONTAINING PROTEIN"/>
    <property type="match status" value="1"/>
</dbReference>
<reference evidence="2 3" key="1">
    <citation type="submission" date="2014-08" db="EMBL/GenBank/DDBJ databases">
        <authorList>
            <person name="Baker A.R."/>
            <person name="Burr A.R."/>
            <person name="Dasin A.T."/>
            <person name="Garcia J.E."/>
            <person name="Guerrero B.J."/>
            <person name="Jones M.I."/>
            <person name="Kim J.T."/>
            <person name="Rockwood T.C."/>
            <person name="Shen A.C.Y."/>
            <person name="Stoddart K.E."/>
            <person name="Truong Q.M."/>
            <person name="Villegas R.L."/>
            <person name="Walker J.M."/>
            <person name="Bhuiyan S."/>
            <person name="Benjamin R.C."/>
            <person name="Hughes L.E."/>
            <person name="Hale R.H."/>
            <person name="Visi D.H."/>
            <person name="Allen M.S."/>
            <person name="Anders K.R."/>
            <person name="Braun M.A."/>
            <person name="Delesalle V.A."/>
            <person name="Ware V.C."/>
            <person name="Bradley K.W."/>
            <person name="Barker L.P."/>
            <person name="Asai D.J."/>
            <person name="Bowman C.A."/>
            <person name="Russell D.A."/>
            <person name="Pope W.H."/>
            <person name="Jacobs-Sera D."/>
            <person name="Hendrix R.W."/>
            <person name="Hatfull G.F."/>
        </authorList>
    </citation>
    <scope>NUCLEOTIDE SEQUENCE [LARGE SCALE GENOMIC DNA]</scope>
</reference>
<dbReference type="OrthoDB" id="13037at10239"/>
<organism evidence="2 3">
    <name type="scientific">Mycobacterium phage VohminGhazi</name>
    <dbReference type="NCBI Taxonomy" id="1542912"/>
    <lineage>
        <taxon>Viruses</taxon>
        <taxon>Duplodnaviria</taxon>
        <taxon>Heunggongvirae</taxon>
        <taxon>Uroviricota</taxon>
        <taxon>Caudoviricetes</taxon>
        <taxon>Gladiatorvirus</taxon>
        <taxon>Gladiatorvirus ericB</taxon>
    </lineage>
</organism>
<dbReference type="CDD" id="cd02042">
    <property type="entry name" value="ParAB_family"/>
    <property type="match status" value="1"/>
</dbReference>
<feature type="domain" description="CobQ/CobB/MinD/ParA nucleotide binding" evidence="1">
    <location>
        <begin position="40"/>
        <end position="142"/>
    </location>
</feature>
<evidence type="ECO:0000313" key="3">
    <source>
        <dbReference type="Proteomes" id="UP000029887"/>
    </source>
</evidence>
<dbReference type="InterPro" id="IPR050678">
    <property type="entry name" value="DNA_Partitioning_ATPase"/>
</dbReference>
<sequence length="228" mass="24386">MSSCQVKSPRVLESSSFLVLGVSSPRIVEESSSLPSMTTISVVHTKGGVGKTTTAMYLATAAARSGVETVVVDADPQKSASKWVKTAAERGIGMPFEVVDGSDRLVLPDKELVLVDTPPGTSDLIQQAIAGADLVIIPCGASPIEVERVFPTLNLTVQVPSLVLMTQVDLRAKMVDRVRGMFKTRGVPVFNTMVTHRQSIKKSFGTMPVDLEAYWDVWGELEGVVVGV</sequence>
<dbReference type="Proteomes" id="UP000029887">
    <property type="component" value="Segment"/>
</dbReference>
<dbReference type="InterPro" id="IPR027417">
    <property type="entry name" value="P-loop_NTPase"/>
</dbReference>
<proteinExistence type="predicted"/>
<dbReference type="SUPFAM" id="SSF52540">
    <property type="entry name" value="P-loop containing nucleoside triphosphate hydrolases"/>
    <property type="match status" value="1"/>
</dbReference>
<dbReference type="EMBL" id="KM401838">
    <property type="protein sequence ID" value="AIS73610.1"/>
    <property type="molecule type" value="Genomic_DNA"/>
</dbReference>
<dbReference type="Pfam" id="PF01656">
    <property type="entry name" value="CbiA"/>
    <property type="match status" value="1"/>
</dbReference>
<dbReference type="PANTHER" id="PTHR13696">
    <property type="entry name" value="P-LOOP CONTAINING NUCLEOSIDE TRIPHOSPHATE HYDROLASE"/>
    <property type="match status" value="1"/>
</dbReference>
<dbReference type="Gene3D" id="3.40.50.300">
    <property type="entry name" value="P-loop containing nucleotide triphosphate hydrolases"/>
    <property type="match status" value="1"/>
</dbReference>
<dbReference type="KEGG" id="vg:26795305"/>
<accession>A0A097BXE3</accession>